<protein>
    <recommendedName>
        <fullName evidence="6">Transporter</fullName>
    </recommendedName>
</protein>
<dbReference type="PROSITE" id="PS00610">
    <property type="entry name" value="NA_NEUROTRAN_SYMP_1"/>
    <property type="match status" value="1"/>
</dbReference>
<dbReference type="AlphaFoldDB" id="A0A318EF95"/>
<dbReference type="InterPro" id="IPR000175">
    <property type="entry name" value="Na/ntran_symport"/>
</dbReference>
<gene>
    <name evidence="8" type="ORF">C8D93_101544</name>
</gene>
<dbReference type="InterPro" id="IPR047218">
    <property type="entry name" value="YocR/YhdH-like"/>
</dbReference>
<proteinExistence type="inferred from homology"/>
<feature type="transmembrane region" description="Helical" evidence="7">
    <location>
        <begin position="251"/>
        <end position="277"/>
    </location>
</feature>
<keyword evidence="5 7" id="KW-0472">Membrane</keyword>
<sequence length="444" mass="47081">MTAAREHWGSRFGFVMAAAGSAVGIGNIWRFPYTTGTNGGGAFLLIYLAIIIGFGLSVAIAEMLVGRAAQRNPVGAFRTLGGGAWPLVGYGGVLTGFVILSFYIVVAGWTLAYVGFMASGSIHTTDAGQLSQVFSGFVADPVRPILYSGVFMALTAWIVVGGIAKGIERWNKILMPALFVILLALVLRAVTLDGAAAGLGFFLKPDFSKVTAETFYAAIAQAFFSLSIGMGTLLTYGSYLSRHEHLPKATLTVAMVDTSVAVLAGLMIMPAVFAFGFDPSAGPGLTFVTLPAVFASMPLGALFGVLFFTLLAIAALTSAVSILEPMVCYFVDEHCMSRRKVVIVAALVCFALGIPASLSFGIWSGVTIGGRNWFDLMDFLANNLMLPLGGLFTALFVGWAWKKATHELSNEGSLHLPWAPVWLFVLRFLAPLGILWIMASALLA</sequence>
<feature type="transmembrane region" description="Helical" evidence="7">
    <location>
        <begin position="145"/>
        <end position="164"/>
    </location>
</feature>
<dbReference type="InterPro" id="IPR037272">
    <property type="entry name" value="SNS_sf"/>
</dbReference>
<evidence type="ECO:0000256" key="6">
    <source>
        <dbReference type="RuleBase" id="RU003732"/>
    </source>
</evidence>
<keyword evidence="2 6" id="KW-0813">Transport</keyword>
<accession>A0A318EF95</accession>
<dbReference type="PANTHER" id="PTHR42948">
    <property type="entry name" value="TRANSPORTER"/>
    <property type="match status" value="1"/>
</dbReference>
<feature type="transmembrane region" description="Helical" evidence="7">
    <location>
        <begin position="215"/>
        <end position="239"/>
    </location>
</feature>
<evidence type="ECO:0000256" key="5">
    <source>
        <dbReference type="ARBA" id="ARBA00023136"/>
    </source>
</evidence>
<dbReference type="Pfam" id="PF00209">
    <property type="entry name" value="SNF"/>
    <property type="match status" value="2"/>
</dbReference>
<feature type="transmembrane region" description="Helical" evidence="7">
    <location>
        <begin position="87"/>
        <end position="111"/>
    </location>
</feature>
<evidence type="ECO:0000313" key="8">
    <source>
        <dbReference type="EMBL" id="PXV71493.1"/>
    </source>
</evidence>
<feature type="transmembrane region" description="Helical" evidence="7">
    <location>
        <begin position="41"/>
        <end position="66"/>
    </location>
</feature>
<dbReference type="GO" id="GO:0015293">
    <property type="term" value="F:symporter activity"/>
    <property type="evidence" value="ECO:0007669"/>
    <property type="project" value="UniProtKB-KW"/>
</dbReference>
<dbReference type="SUPFAM" id="SSF161070">
    <property type="entry name" value="SNF-like"/>
    <property type="match status" value="1"/>
</dbReference>
<name>A0A318EF95_9GAMM</name>
<dbReference type="GO" id="GO:0016020">
    <property type="term" value="C:membrane"/>
    <property type="evidence" value="ECO:0007669"/>
    <property type="project" value="UniProtKB-SubCell"/>
</dbReference>
<reference evidence="8 9" key="1">
    <citation type="submission" date="2018-04" db="EMBL/GenBank/DDBJ databases">
        <title>Genomic Encyclopedia of Type Strains, Phase IV (KMG-IV): sequencing the most valuable type-strain genomes for metagenomic binning, comparative biology and taxonomic classification.</title>
        <authorList>
            <person name="Goeker M."/>
        </authorList>
    </citation>
    <scope>NUCLEOTIDE SEQUENCE [LARGE SCALE GENOMIC DNA]</scope>
    <source>
        <strain evidence="8 9">DSM 104150</strain>
    </source>
</reference>
<comment type="similarity">
    <text evidence="6">Belongs to the sodium:neurotransmitter symporter (SNF) (TC 2.A.22) family.</text>
</comment>
<comment type="caution">
    <text evidence="8">The sequence shown here is derived from an EMBL/GenBank/DDBJ whole genome shotgun (WGS) entry which is preliminary data.</text>
</comment>
<evidence type="ECO:0000313" key="9">
    <source>
        <dbReference type="Proteomes" id="UP000248330"/>
    </source>
</evidence>
<feature type="transmembrane region" description="Helical" evidence="7">
    <location>
        <begin position="297"/>
        <end position="320"/>
    </location>
</feature>
<feature type="transmembrane region" description="Helical" evidence="7">
    <location>
        <begin position="176"/>
        <end position="203"/>
    </location>
</feature>
<dbReference type="CDD" id="cd10336">
    <property type="entry name" value="SLC6sbd_Tyt1-Like"/>
    <property type="match status" value="1"/>
</dbReference>
<keyword evidence="3 6" id="KW-0812">Transmembrane</keyword>
<dbReference type="RefSeq" id="WP_110263605.1">
    <property type="nucleotide sequence ID" value="NZ_CAWNXA010000001.1"/>
</dbReference>
<organism evidence="8 9">
    <name type="scientific">Sinimarinibacterium flocculans</name>
    <dbReference type="NCBI Taxonomy" id="985250"/>
    <lineage>
        <taxon>Bacteria</taxon>
        <taxon>Pseudomonadati</taxon>
        <taxon>Pseudomonadota</taxon>
        <taxon>Gammaproteobacteria</taxon>
        <taxon>Nevskiales</taxon>
        <taxon>Nevskiaceae</taxon>
        <taxon>Sinimarinibacterium</taxon>
    </lineage>
</organism>
<evidence type="ECO:0000256" key="4">
    <source>
        <dbReference type="ARBA" id="ARBA00022989"/>
    </source>
</evidence>
<evidence type="ECO:0000256" key="1">
    <source>
        <dbReference type="ARBA" id="ARBA00004141"/>
    </source>
</evidence>
<dbReference type="NCBIfam" id="NF037979">
    <property type="entry name" value="Na_transp"/>
    <property type="match status" value="1"/>
</dbReference>
<dbReference type="Proteomes" id="UP000248330">
    <property type="component" value="Unassembled WGS sequence"/>
</dbReference>
<dbReference type="PRINTS" id="PR00176">
    <property type="entry name" value="NANEUSMPORT"/>
</dbReference>
<keyword evidence="6" id="KW-0769">Symport</keyword>
<comment type="subcellular location">
    <subcellularLocation>
        <location evidence="1">Membrane</location>
        <topology evidence="1">Multi-pass membrane protein</topology>
    </subcellularLocation>
</comment>
<feature type="transmembrane region" description="Helical" evidence="7">
    <location>
        <begin position="421"/>
        <end position="443"/>
    </location>
</feature>
<dbReference type="PANTHER" id="PTHR42948:SF1">
    <property type="entry name" value="TRANSPORTER"/>
    <property type="match status" value="1"/>
</dbReference>
<feature type="transmembrane region" description="Helical" evidence="7">
    <location>
        <begin position="12"/>
        <end position="29"/>
    </location>
</feature>
<evidence type="ECO:0000256" key="7">
    <source>
        <dbReference type="SAM" id="Phobius"/>
    </source>
</evidence>
<feature type="transmembrane region" description="Helical" evidence="7">
    <location>
        <begin position="384"/>
        <end position="401"/>
    </location>
</feature>
<dbReference type="PROSITE" id="PS50267">
    <property type="entry name" value="NA_NEUROTRAN_SYMP_3"/>
    <property type="match status" value="1"/>
</dbReference>
<dbReference type="EMBL" id="QICN01000001">
    <property type="protein sequence ID" value="PXV71493.1"/>
    <property type="molecule type" value="Genomic_DNA"/>
</dbReference>
<feature type="transmembrane region" description="Helical" evidence="7">
    <location>
        <begin position="341"/>
        <end position="364"/>
    </location>
</feature>
<evidence type="ECO:0000256" key="2">
    <source>
        <dbReference type="ARBA" id="ARBA00022448"/>
    </source>
</evidence>
<evidence type="ECO:0000256" key="3">
    <source>
        <dbReference type="ARBA" id="ARBA00022692"/>
    </source>
</evidence>
<keyword evidence="4 7" id="KW-1133">Transmembrane helix</keyword>
<dbReference type="OrthoDB" id="9762833at2"/>
<keyword evidence="9" id="KW-1185">Reference proteome</keyword>